<evidence type="ECO:0000313" key="1">
    <source>
        <dbReference type="EMBL" id="MQM06181.1"/>
    </source>
</evidence>
<name>A0A843WKW6_COLES</name>
<protein>
    <submittedName>
        <fullName evidence="1">Uncharacterized protein</fullName>
    </submittedName>
</protein>
<reference evidence="1" key="1">
    <citation type="submission" date="2017-07" db="EMBL/GenBank/DDBJ databases">
        <title>Taro Niue Genome Assembly and Annotation.</title>
        <authorList>
            <person name="Atibalentja N."/>
            <person name="Keating K."/>
            <person name="Fields C.J."/>
        </authorList>
    </citation>
    <scope>NUCLEOTIDE SEQUENCE</scope>
    <source>
        <strain evidence="1">Niue_2</strain>
        <tissue evidence="1">Leaf</tissue>
    </source>
</reference>
<gene>
    <name evidence="1" type="ORF">Taro_039002</name>
</gene>
<accession>A0A843WKW6</accession>
<sequence length="136" mass="14820">MQKGGFSCKKLRSRLTLVRVMTGSGRQIATSSYEDRDGSFGQAARTRQGSLSRSDLNRYLCRDGPKNVAYRAVAFSGPASPSNVLGPAMERLESIYASHNHSHIFGAICRNDDCHGSRTIFSPKPQELGDVITIVA</sequence>
<keyword evidence="2" id="KW-1185">Reference proteome</keyword>
<comment type="caution">
    <text evidence="1">The sequence shown here is derived from an EMBL/GenBank/DDBJ whole genome shotgun (WGS) entry which is preliminary data.</text>
</comment>
<evidence type="ECO:0000313" key="2">
    <source>
        <dbReference type="Proteomes" id="UP000652761"/>
    </source>
</evidence>
<organism evidence="1 2">
    <name type="scientific">Colocasia esculenta</name>
    <name type="common">Wild taro</name>
    <name type="synonym">Arum esculentum</name>
    <dbReference type="NCBI Taxonomy" id="4460"/>
    <lineage>
        <taxon>Eukaryota</taxon>
        <taxon>Viridiplantae</taxon>
        <taxon>Streptophyta</taxon>
        <taxon>Embryophyta</taxon>
        <taxon>Tracheophyta</taxon>
        <taxon>Spermatophyta</taxon>
        <taxon>Magnoliopsida</taxon>
        <taxon>Liliopsida</taxon>
        <taxon>Araceae</taxon>
        <taxon>Aroideae</taxon>
        <taxon>Colocasieae</taxon>
        <taxon>Colocasia</taxon>
    </lineage>
</organism>
<dbReference type="Proteomes" id="UP000652761">
    <property type="component" value="Unassembled WGS sequence"/>
</dbReference>
<proteinExistence type="predicted"/>
<dbReference type="AlphaFoldDB" id="A0A843WKW6"/>
<dbReference type="EMBL" id="NMUH01003559">
    <property type="protein sequence ID" value="MQM06181.1"/>
    <property type="molecule type" value="Genomic_DNA"/>
</dbReference>